<dbReference type="InterPro" id="IPR036396">
    <property type="entry name" value="Cyt_P450_sf"/>
</dbReference>
<proteinExistence type="inferred from homology"/>
<evidence type="ECO:0000256" key="11">
    <source>
        <dbReference type="ARBA" id="ARBA00023033"/>
    </source>
</evidence>
<evidence type="ECO:0000256" key="3">
    <source>
        <dbReference type="ARBA" id="ARBA00005179"/>
    </source>
</evidence>
<keyword evidence="7" id="KW-0479">Metal-binding</keyword>
<comment type="cofactor">
    <cofactor evidence="1">
        <name>heme</name>
        <dbReference type="ChEBI" id="CHEBI:30413"/>
    </cofactor>
</comment>
<evidence type="ECO:0000313" key="14">
    <source>
        <dbReference type="EMBL" id="CAL1715493.1"/>
    </source>
</evidence>
<keyword evidence="9" id="KW-0560">Oxidoreductase</keyword>
<comment type="subcellular location">
    <subcellularLocation>
        <location evidence="2">Membrane</location>
        <topology evidence="2">Single-pass membrane protein</topology>
    </subcellularLocation>
</comment>
<evidence type="ECO:0000256" key="12">
    <source>
        <dbReference type="ARBA" id="ARBA00023136"/>
    </source>
</evidence>
<dbReference type="InterPro" id="IPR001128">
    <property type="entry name" value="Cyt_P450"/>
</dbReference>
<comment type="pathway">
    <text evidence="3">Secondary metabolite biosynthesis.</text>
</comment>
<dbReference type="Proteomes" id="UP001497453">
    <property type="component" value="Chromosome 8"/>
</dbReference>
<dbReference type="SUPFAM" id="SSF48264">
    <property type="entry name" value="Cytochrome P450"/>
    <property type="match status" value="1"/>
</dbReference>
<evidence type="ECO:0000256" key="9">
    <source>
        <dbReference type="ARBA" id="ARBA00023002"/>
    </source>
</evidence>
<evidence type="ECO:0000256" key="7">
    <source>
        <dbReference type="ARBA" id="ARBA00022723"/>
    </source>
</evidence>
<dbReference type="PANTHER" id="PTHR46300">
    <property type="entry name" value="P450, PUTATIVE (EUROFUNG)-RELATED-RELATED"/>
    <property type="match status" value="1"/>
</dbReference>
<dbReference type="Pfam" id="PF00067">
    <property type="entry name" value="p450"/>
    <property type="match status" value="1"/>
</dbReference>
<dbReference type="PRINTS" id="PR00463">
    <property type="entry name" value="EP450I"/>
</dbReference>
<accession>A0ABP1E7V6</accession>
<name>A0ABP1E7V6_9APHY</name>
<sequence length="558" mass="63628">MDDFTEVEECPDEDEDGARSKRARSVSGLRNPTPWRPLRRRHTTGVLQYSVGGDMTCPDQMGTSRQRLGAVRTKGQQEAVLVHFHPSLQTCRLREKIPQELLLKRDSTPRLEDWRTKSALLRRPDGFQGPIQDRHLDHLTVGRGTTEHCALWRRRVNGEKRQRPRHTDGHFKVFRSTSPPLPIKTMSILALGIIACIFRIFLACRIYARRTSSYPPGPPGLPLLGSDIIRLKILGTDMLVLNSLEAATDLLERRSSIYSDRLGLGWSITLARYGEQWRDMRRMFHQEFNHDVVKQYQCIQIQACHELLKRLATQPERFVQDIRHMTGRVIMMAIYGNQVEPENDHYISIVERGADTFLAIIARSYLVDSVPYLRYLPGWFPGATFLRQAKIWRPIMDALVNEPYQHVKTGLVTGEIHKSAVTSLLESIPTGGKDAKYMEDTMKGTLATIYSAGADTTVSSLVSSFLAMVLYPEVQKAQEAIDKGIGSDRLPDFSDREALPFIEAIMNEVLRWNPITLLNIPHCLTKMMYTTDTFYRKVLSLLQITGPFCTTRTHIQTP</sequence>
<keyword evidence="8" id="KW-1133">Transmembrane helix</keyword>
<evidence type="ECO:0000256" key="8">
    <source>
        <dbReference type="ARBA" id="ARBA00022989"/>
    </source>
</evidence>
<evidence type="ECO:0008006" key="16">
    <source>
        <dbReference type="Google" id="ProtNLM"/>
    </source>
</evidence>
<keyword evidence="15" id="KW-1185">Reference proteome</keyword>
<gene>
    <name evidence="14" type="ORF">GFSPODELE1_LOCUS10255</name>
</gene>
<evidence type="ECO:0000256" key="1">
    <source>
        <dbReference type="ARBA" id="ARBA00001971"/>
    </source>
</evidence>
<dbReference type="PANTHER" id="PTHR46300:SF7">
    <property type="entry name" value="P450, PUTATIVE (EUROFUNG)-RELATED"/>
    <property type="match status" value="1"/>
</dbReference>
<protein>
    <recommendedName>
        <fullName evidence="16">Cytochrome P450</fullName>
    </recommendedName>
</protein>
<dbReference type="EMBL" id="OZ037951">
    <property type="protein sequence ID" value="CAL1715493.1"/>
    <property type="molecule type" value="Genomic_DNA"/>
</dbReference>
<feature type="compositionally biased region" description="Acidic residues" evidence="13">
    <location>
        <begin position="1"/>
        <end position="16"/>
    </location>
</feature>
<comment type="similarity">
    <text evidence="4">Belongs to the cytochrome P450 family.</text>
</comment>
<keyword evidence="5" id="KW-0349">Heme</keyword>
<keyword evidence="6" id="KW-0812">Transmembrane</keyword>
<keyword evidence="12" id="KW-0472">Membrane</keyword>
<organism evidence="14 15">
    <name type="scientific">Somion occarium</name>
    <dbReference type="NCBI Taxonomy" id="3059160"/>
    <lineage>
        <taxon>Eukaryota</taxon>
        <taxon>Fungi</taxon>
        <taxon>Dikarya</taxon>
        <taxon>Basidiomycota</taxon>
        <taxon>Agaricomycotina</taxon>
        <taxon>Agaricomycetes</taxon>
        <taxon>Polyporales</taxon>
        <taxon>Cerrenaceae</taxon>
        <taxon>Somion</taxon>
    </lineage>
</organism>
<dbReference type="InterPro" id="IPR050364">
    <property type="entry name" value="Cytochrome_P450_fung"/>
</dbReference>
<evidence type="ECO:0000256" key="5">
    <source>
        <dbReference type="ARBA" id="ARBA00022617"/>
    </source>
</evidence>
<evidence type="ECO:0000256" key="4">
    <source>
        <dbReference type="ARBA" id="ARBA00010617"/>
    </source>
</evidence>
<dbReference type="InterPro" id="IPR002401">
    <property type="entry name" value="Cyt_P450_E_grp-I"/>
</dbReference>
<dbReference type="Gene3D" id="1.10.630.10">
    <property type="entry name" value="Cytochrome P450"/>
    <property type="match status" value="1"/>
</dbReference>
<evidence type="ECO:0000256" key="13">
    <source>
        <dbReference type="SAM" id="MobiDB-lite"/>
    </source>
</evidence>
<keyword evidence="10" id="KW-0408">Iron</keyword>
<keyword evidence="11" id="KW-0503">Monooxygenase</keyword>
<evidence type="ECO:0000256" key="10">
    <source>
        <dbReference type="ARBA" id="ARBA00023004"/>
    </source>
</evidence>
<evidence type="ECO:0000256" key="6">
    <source>
        <dbReference type="ARBA" id="ARBA00022692"/>
    </source>
</evidence>
<reference evidence="15" key="1">
    <citation type="submission" date="2024-04" db="EMBL/GenBank/DDBJ databases">
        <authorList>
            <person name="Shaw F."/>
            <person name="Minotto A."/>
        </authorList>
    </citation>
    <scope>NUCLEOTIDE SEQUENCE [LARGE SCALE GENOMIC DNA]</scope>
</reference>
<evidence type="ECO:0000256" key="2">
    <source>
        <dbReference type="ARBA" id="ARBA00004167"/>
    </source>
</evidence>
<evidence type="ECO:0000313" key="15">
    <source>
        <dbReference type="Proteomes" id="UP001497453"/>
    </source>
</evidence>
<feature type="region of interest" description="Disordered" evidence="13">
    <location>
        <begin position="1"/>
        <end position="38"/>
    </location>
</feature>